<keyword evidence="1" id="KW-0472">Membrane</keyword>
<reference evidence="2 3" key="1">
    <citation type="submission" date="2019-03" db="EMBL/GenBank/DDBJ databases">
        <title>Whole genome sequence of Arthrobacter sp JH1-1.</title>
        <authorList>
            <person name="Trinh H.N."/>
        </authorList>
    </citation>
    <scope>NUCLEOTIDE SEQUENCE [LARGE SCALE GENOMIC DNA]</scope>
    <source>
        <strain evidence="2 3">JH1-1</strain>
    </source>
</reference>
<dbReference type="OrthoDB" id="9788195at2"/>
<proteinExistence type="predicted"/>
<evidence type="ECO:0000256" key="1">
    <source>
        <dbReference type="SAM" id="Phobius"/>
    </source>
</evidence>
<dbReference type="RefSeq" id="WP_133205988.1">
    <property type="nucleotide sequence ID" value="NZ_SMRU01000027.1"/>
</dbReference>
<evidence type="ECO:0000313" key="2">
    <source>
        <dbReference type="EMBL" id="TDF91790.1"/>
    </source>
</evidence>
<feature type="transmembrane region" description="Helical" evidence="1">
    <location>
        <begin position="46"/>
        <end position="68"/>
    </location>
</feature>
<keyword evidence="1" id="KW-0812">Transmembrane</keyword>
<dbReference type="AlphaFoldDB" id="A0A4R5KCJ5"/>
<evidence type="ECO:0000313" key="3">
    <source>
        <dbReference type="Proteomes" id="UP000295511"/>
    </source>
</evidence>
<gene>
    <name evidence="2" type="ORF">E1809_19930</name>
</gene>
<feature type="transmembrane region" description="Helical" evidence="1">
    <location>
        <begin position="74"/>
        <end position="91"/>
    </location>
</feature>
<sequence>MSEAGFRTARRAVTIGAATWAFRFQELMDTVGNYPLTILPNPVQSVLTIIPVAFIAYLPAAAITGHAATSGVPAWLAWGSPLAGLIGYGIARATFQLCINRYQGSSG</sequence>
<dbReference type="Pfam" id="PF06182">
    <property type="entry name" value="ABC2_membrane_6"/>
    <property type="match status" value="1"/>
</dbReference>
<name>A0A4R5KCJ5_9MICC</name>
<dbReference type="Proteomes" id="UP000295511">
    <property type="component" value="Unassembled WGS sequence"/>
</dbReference>
<keyword evidence="1" id="KW-1133">Transmembrane helix</keyword>
<comment type="caution">
    <text evidence="2">The sequence shown here is derived from an EMBL/GenBank/DDBJ whole genome shotgun (WGS) entry which is preliminary data.</text>
</comment>
<organism evidence="2 3">
    <name type="scientific">Arthrobacter terricola</name>
    <dbReference type="NCBI Taxonomy" id="2547396"/>
    <lineage>
        <taxon>Bacteria</taxon>
        <taxon>Bacillati</taxon>
        <taxon>Actinomycetota</taxon>
        <taxon>Actinomycetes</taxon>
        <taxon>Micrococcales</taxon>
        <taxon>Micrococcaceae</taxon>
        <taxon>Arthrobacter</taxon>
    </lineage>
</organism>
<accession>A0A4R5KCJ5</accession>
<keyword evidence="3" id="KW-1185">Reference proteome</keyword>
<protein>
    <submittedName>
        <fullName evidence="2">Uncharacterized protein</fullName>
    </submittedName>
</protein>
<dbReference type="InterPro" id="IPR010390">
    <property type="entry name" value="ABC-2_transporter-like"/>
</dbReference>
<dbReference type="EMBL" id="SMRU01000027">
    <property type="protein sequence ID" value="TDF91790.1"/>
    <property type="molecule type" value="Genomic_DNA"/>
</dbReference>